<dbReference type="EMBL" id="WACR01000001">
    <property type="protein sequence ID" value="KAB1066189.1"/>
    <property type="molecule type" value="Genomic_DNA"/>
</dbReference>
<evidence type="ECO:0000313" key="9">
    <source>
        <dbReference type="Proteomes" id="UP000435357"/>
    </source>
</evidence>
<dbReference type="InterPro" id="IPR025657">
    <property type="entry name" value="RadC_JAB"/>
</dbReference>
<evidence type="ECO:0000256" key="5">
    <source>
        <dbReference type="ARBA" id="ARBA00023049"/>
    </source>
</evidence>
<dbReference type="Pfam" id="PF20582">
    <property type="entry name" value="UPF0758_N"/>
    <property type="match status" value="1"/>
</dbReference>
<dbReference type="InterPro" id="IPR001405">
    <property type="entry name" value="UPF0758"/>
</dbReference>
<dbReference type="RefSeq" id="WP_151166177.1">
    <property type="nucleotide sequence ID" value="NZ_WACR01000001.1"/>
</dbReference>
<sequence length="234" mass="25552">MNDPNYEPYSAIKAWAEDDRPREKLLLKGKSVLSDAELLAIILGSGTAKVSAVDLSKQILNSCDQNLNELGKLSISDLKKFKGVGDAKAITISAAMELARRRRSDQLIKKKKVTSSQDAYQYLYPLLADLPHEEFVVVLLNRGNKIMTHKTISRGGVSGTVADAKIIFQIALEKLASSIILAHNHPSGNLTASQADIQLTEKLKEGASLLDLQVLDHLIIGDENYLSFADDGLL</sequence>
<keyword evidence="3" id="KW-0378">Hydrolase</keyword>
<evidence type="ECO:0000256" key="4">
    <source>
        <dbReference type="ARBA" id="ARBA00022833"/>
    </source>
</evidence>
<keyword evidence="2" id="KW-0479">Metal-binding</keyword>
<dbReference type="PANTHER" id="PTHR30471:SF3">
    <property type="entry name" value="UPF0758 PROTEIN YEES-RELATED"/>
    <property type="match status" value="1"/>
</dbReference>
<dbReference type="PROSITE" id="PS01302">
    <property type="entry name" value="UPF0758"/>
    <property type="match status" value="1"/>
</dbReference>
<dbReference type="InterPro" id="IPR046778">
    <property type="entry name" value="UPF0758_N"/>
</dbReference>
<proteinExistence type="inferred from homology"/>
<dbReference type="PANTHER" id="PTHR30471">
    <property type="entry name" value="DNA REPAIR PROTEIN RADC"/>
    <property type="match status" value="1"/>
</dbReference>
<dbReference type="PROSITE" id="PS50249">
    <property type="entry name" value="MPN"/>
    <property type="match status" value="1"/>
</dbReference>
<dbReference type="Proteomes" id="UP000435357">
    <property type="component" value="Unassembled WGS sequence"/>
</dbReference>
<dbReference type="GO" id="GO:0046872">
    <property type="term" value="F:metal ion binding"/>
    <property type="evidence" value="ECO:0007669"/>
    <property type="project" value="UniProtKB-KW"/>
</dbReference>
<dbReference type="NCBIfam" id="NF000642">
    <property type="entry name" value="PRK00024.1"/>
    <property type="match status" value="1"/>
</dbReference>
<evidence type="ECO:0000259" key="7">
    <source>
        <dbReference type="PROSITE" id="PS50249"/>
    </source>
</evidence>
<dbReference type="Gene3D" id="3.40.140.10">
    <property type="entry name" value="Cytidine Deaminase, domain 2"/>
    <property type="match status" value="1"/>
</dbReference>
<dbReference type="Pfam" id="PF04002">
    <property type="entry name" value="RadC"/>
    <property type="match status" value="1"/>
</dbReference>
<dbReference type="OrthoDB" id="9804482at2"/>
<dbReference type="AlphaFoldDB" id="A0A6N6MB19"/>
<keyword evidence="9" id="KW-1185">Reference proteome</keyword>
<dbReference type="GO" id="GO:0006508">
    <property type="term" value="P:proteolysis"/>
    <property type="evidence" value="ECO:0007669"/>
    <property type="project" value="UniProtKB-KW"/>
</dbReference>
<comment type="similarity">
    <text evidence="6">Belongs to the UPF0758 family.</text>
</comment>
<accession>A0A6N6MB19</accession>
<keyword evidence="4" id="KW-0862">Zinc</keyword>
<dbReference type="InterPro" id="IPR037518">
    <property type="entry name" value="MPN"/>
</dbReference>
<feature type="domain" description="MPN" evidence="7">
    <location>
        <begin position="112"/>
        <end position="234"/>
    </location>
</feature>
<evidence type="ECO:0000256" key="3">
    <source>
        <dbReference type="ARBA" id="ARBA00022801"/>
    </source>
</evidence>
<comment type="caution">
    <text evidence="8">The sequence shown here is derived from an EMBL/GenBank/DDBJ whole genome shotgun (WGS) entry which is preliminary data.</text>
</comment>
<gene>
    <name evidence="8" type="ORF">F3059_01570</name>
</gene>
<reference evidence="8 9" key="1">
    <citation type="submission" date="2019-09" db="EMBL/GenBank/DDBJ databases">
        <title>Genomes of Cryomorphaceae.</title>
        <authorList>
            <person name="Bowman J.P."/>
        </authorList>
    </citation>
    <scope>NUCLEOTIDE SEQUENCE [LARGE SCALE GENOMIC DNA]</scope>
    <source>
        <strain evidence="8 9">KCTC 52047</strain>
    </source>
</reference>
<dbReference type="InterPro" id="IPR020891">
    <property type="entry name" value="UPF0758_CS"/>
</dbReference>
<name>A0A6N6MB19_9FLAO</name>
<dbReference type="CDD" id="cd08071">
    <property type="entry name" value="MPN_DUF2466"/>
    <property type="match status" value="1"/>
</dbReference>
<evidence type="ECO:0000256" key="6">
    <source>
        <dbReference type="RuleBase" id="RU003797"/>
    </source>
</evidence>
<keyword evidence="5" id="KW-0482">Metalloprotease</keyword>
<keyword evidence="1" id="KW-0645">Protease</keyword>
<evidence type="ECO:0000313" key="8">
    <source>
        <dbReference type="EMBL" id="KAB1066189.1"/>
    </source>
</evidence>
<dbReference type="NCBIfam" id="TIGR00608">
    <property type="entry name" value="radc"/>
    <property type="match status" value="1"/>
</dbReference>
<evidence type="ECO:0000256" key="2">
    <source>
        <dbReference type="ARBA" id="ARBA00022723"/>
    </source>
</evidence>
<organism evidence="8 9">
    <name type="scientific">Salibacter halophilus</name>
    <dbReference type="NCBI Taxonomy" id="1803916"/>
    <lineage>
        <taxon>Bacteria</taxon>
        <taxon>Pseudomonadati</taxon>
        <taxon>Bacteroidota</taxon>
        <taxon>Flavobacteriia</taxon>
        <taxon>Flavobacteriales</taxon>
        <taxon>Salibacteraceae</taxon>
        <taxon>Salibacter</taxon>
    </lineage>
</organism>
<protein>
    <submittedName>
        <fullName evidence="8">JAB domain-containing protein</fullName>
    </submittedName>
</protein>
<evidence type="ECO:0000256" key="1">
    <source>
        <dbReference type="ARBA" id="ARBA00022670"/>
    </source>
</evidence>
<dbReference type="GO" id="GO:0008237">
    <property type="term" value="F:metallopeptidase activity"/>
    <property type="evidence" value="ECO:0007669"/>
    <property type="project" value="UniProtKB-KW"/>
</dbReference>